<evidence type="ECO:0000313" key="3">
    <source>
        <dbReference type="Proteomes" id="UP000054350"/>
    </source>
</evidence>
<feature type="compositionally biased region" description="Acidic residues" evidence="1">
    <location>
        <begin position="137"/>
        <end position="150"/>
    </location>
</feature>
<feature type="compositionally biased region" description="Low complexity" evidence="1">
    <location>
        <begin position="123"/>
        <end position="136"/>
    </location>
</feature>
<dbReference type="VEuPathDB" id="FungiDB:AMAG_11248"/>
<dbReference type="Proteomes" id="UP000054350">
    <property type="component" value="Unassembled WGS sequence"/>
</dbReference>
<reference evidence="2 3" key="1">
    <citation type="submission" date="2009-11" db="EMBL/GenBank/DDBJ databases">
        <title>Annotation of Allomyces macrogynus ATCC 38327.</title>
        <authorList>
            <consortium name="The Broad Institute Genome Sequencing Platform"/>
            <person name="Russ C."/>
            <person name="Cuomo C."/>
            <person name="Burger G."/>
            <person name="Gray M.W."/>
            <person name="Holland P.W.H."/>
            <person name="King N."/>
            <person name="Lang F.B.F."/>
            <person name="Roger A.J."/>
            <person name="Ruiz-Trillo I."/>
            <person name="Young S.K."/>
            <person name="Zeng Q."/>
            <person name="Gargeya S."/>
            <person name="Fitzgerald M."/>
            <person name="Haas B."/>
            <person name="Abouelleil A."/>
            <person name="Alvarado L."/>
            <person name="Arachchi H.M."/>
            <person name="Berlin A."/>
            <person name="Chapman S.B."/>
            <person name="Gearin G."/>
            <person name="Goldberg J."/>
            <person name="Griggs A."/>
            <person name="Gujja S."/>
            <person name="Hansen M."/>
            <person name="Heiman D."/>
            <person name="Howarth C."/>
            <person name="Larimer J."/>
            <person name="Lui A."/>
            <person name="MacDonald P.J.P."/>
            <person name="McCowen C."/>
            <person name="Montmayeur A."/>
            <person name="Murphy C."/>
            <person name="Neiman D."/>
            <person name="Pearson M."/>
            <person name="Priest M."/>
            <person name="Roberts A."/>
            <person name="Saif S."/>
            <person name="Shea T."/>
            <person name="Sisk P."/>
            <person name="Stolte C."/>
            <person name="Sykes S."/>
            <person name="Wortman J."/>
            <person name="Nusbaum C."/>
            <person name="Birren B."/>
        </authorList>
    </citation>
    <scope>NUCLEOTIDE SEQUENCE [LARGE SCALE GENOMIC DNA]</scope>
    <source>
        <strain evidence="2 3">ATCC 38327</strain>
    </source>
</reference>
<dbReference type="OrthoDB" id="197400at2759"/>
<keyword evidence="3" id="KW-1185">Reference proteome</keyword>
<feature type="compositionally biased region" description="Pro residues" evidence="1">
    <location>
        <begin position="1"/>
        <end position="13"/>
    </location>
</feature>
<dbReference type="AlphaFoldDB" id="A0A0L0SWA3"/>
<organism evidence="2 3">
    <name type="scientific">Allomyces macrogynus (strain ATCC 38327)</name>
    <name type="common">Allomyces javanicus var. macrogynus</name>
    <dbReference type="NCBI Taxonomy" id="578462"/>
    <lineage>
        <taxon>Eukaryota</taxon>
        <taxon>Fungi</taxon>
        <taxon>Fungi incertae sedis</taxon>
        <taxon>Blastocladiomycota</taxon>
        <taxon>Blastocladiomycetes</taxon>
        <taxon>Blastocladiales</taxon>
        <taxon>Blastocladiaceae</taxon>
        <taxon>Allomyces</taxon>
    </lineage>
</organism>
<name>A0A0L0SWA3_ALLM3</name>
<sequence>MTAPVPPAAPPATVPAANNENDEIEEGELSGPGSPVIPTVPVRRAREYDDDMPSRKRARTGKARAPEPNDDDFWDDSEVVAAWDSAIDRWRRMQRGEPVSDSEDEDEEYDEDGEVAEDDLDDPTAAADDGAALPTTDETEGQLDLDDDGADASPTTDAVAAGTAVPQVVADAAHLSDTDVLLHLQHAWYCAGYYAGILEQRRVAAGGAPPQDGDVDEV</sequence>
<evidence type="ECO:0008006" key="4">
    <source>
        <dbReference type="Google" id="ProtNLM"/>
    </source>
</evidence>
<evidence type="ECO:0000256" key="1">
    <source>
        <dbReference type="SAM" id="MobiDB-lite"/>
    </source>
</evidence>
<feature type="compositionally biased region" description="Acidic residues" evidence="1">
    <location>
        <begin position="68"/>
        <end position="78"/>
    </location>
</feature>
<accession>A0A0L0SWA3</accession>
<evidence type="ECO:0000313" key="2">
    <source>
        <dbReference type="EMBL" id="KNE66751.1"/>
    </source>
</evidence>
<feature type="compositionally biased region" description="Acidic residues" evidence="1">
    <location>
        <begin position="100"/>
        <end position="122"/>
    </location>
</feature>
<feature type="region of interest" description="Disordered" evidence="1">
    <location>
        <begin position="1"/>
        <end position="158"/>
    </location>
</feature>
<feature type="compositionally biased region" description="Basic and acidic residues" evidence="1">
    <location>
        <begin position="86"/>
        <end position="95"/>
    </location>
</feature>
<dbReference type="EMBL" id="GG745351">
    <property type="protein sequence ID" value="KNE66751.1"/>
    <property type="molecule type" value="Genomic_DNA"/>
</dbReference>
<reference evidence="3" key="2">
    <citation type="submission" date="2009-11" db="EMBL/GenBank/DDBJ databases">
        <title>The Genome Sequence of Allomyces macrogynus strain ATCC 38327.</title>
        <authorList>
            <consortium name="The Broad Institute Genome Sequencing Platform"/>
            <person name="Russ C."/>
            <person name="Cuomo C."/>
            <person name="Shea T."/>
            <person name="Young S.K."/>
            <person name="Zeng Q."/>
            <person name="Koehrsen M."/>
            <person name="Haas B."/>
            <person name="Borodovsky M."/>
            <person name="Guigo R."/>
            <person name="Alvarado L."/>
            <person name="Berlin A."/>
            <person name="Borenstein D."/>
            <person name="Chen Z."/>
            <person name="Engels R."/>
            <person name="Freedman E."/>
            <person name="Gellesch M."/>
            <person name="Goldberg J."/>
            <person name="Griggs A."/>
            <person name="Gujja S."/>
            <person name="Heiman D."/>
            <person name="Hepburn T."/>
            <person name="Howarth C."/>
            <person name="Jen D."/>
            <person name="Larson L."/>
            <person name="Lewis B."/>
            <person name="Mehta T."/>
            <person name="Park D."/>
            <person name="Pearson M."/>
            <person name="Roberts A."/>
            <person name="Saif S."/>
            <person name="Shenoy N."/>
            <person name="Sisk P."/>
            <person name="Stolte C."/>
            <person name="Sykes S."/>
            <person name="Walk T."/>
            <person name="White J."/>
            <person name="Yandava C."/>
            <person name="Burger G."/>
            <person name="Gray M.W."/>
            <person name="Holland P.W.H."/>
            <person name="King N."/>
            <person name="Lang F.B.F."/>
            <person name="Roger A.J."/>
            <person name="Ruiz-Trillo I."/>
            <person name="Lander E."/>
            <person name="Nusbaum C."/>
        </authorList>
    </citation>
    <scope>NUCLEOTIDE SEQUENCE [LARGE SCALE GENOMIC DNA]</scope>
    <source>
        <strain evidence="3">ATCC 38327</strain>
    </source>
</reference>
<gene>
    <name evidence="2" type="ORF">AMAG_11248</name>
</gene>
<protein>
    <recommendedName>
        <fullName evidence="4">Survival motor neuron Tudor domain-containing protein</fullName>
    </recommendedName>
</protein>
<proteinExistence type="predicted"/>